<reference evidence="2 3" key="1">
    <citation type="submission" date="2018-01" db="EMBL/GenBank/DDBJ databases">
        <title>Arthrobacter sp. nov., from glaciers in China.</title>
        <authorList>
            <person name="Liu Q."/>
            <person name="Xin Y.-H."/>
        </authorList>
    </citation>
    <scope>NUCLEOTIDE SEQUENCE [LARGE SCALE GENOMIC DNA]</scope>
    <source>
        <strain evidence="2 3">HLT2-12-2</strain>
    </source>
</reference>
<gene>
    <name evidence="2" type="ORF">CVS27_19825</name>
</gene>
<dbReference type="RefSeq" id="WP_103467570.1">
    <property type="nucleotide sequence ID" value="NZ_PPXC01000026.1"/>
</dbReference>
<dbReference type="AlphaFoldDB" id="A0A2S3ZR09"/>
<keyword evidence="1" id="KW-1133">Transmembrane helix</keyword>
<comment type="caution">
    <text evidence="2">The sequence shown here is derived from an EMBL/GenBank/DDBJ whole genome shotgun (WGS) entry which is preliminary data.</text>
</comment>
<accession>A0A2S3ZR09</accession>
<evidence type="ECO:0000256" key="1">
    <source>
        <dbReference type="SAM" id="Phobius"/>
    </source>
</evidence>
<sequence>MDTGKRDARRRKYLSLGAGELVAAAVFAAAALFFVTPRLPQVQDRAALWSALVPLLVVLMAAGLYWLLARTWVERVAMPRGVAITYSVLRIAFPVLLTVGLVGVVTWWPNNVGVGVLFTAVWVFGAVEYANYFVVRLAYPVSQWFTAGGERRTPRLVTDMRSSRHS</sequence>
<evidence type="ECO:0000313" key="2">
    <source>
        <dbReference type="EMBL" id="POH71640.1"/>
    </source>
</evidence>
<keyword evidence="1" id="KW-0472">Membrane</keyword>
<organism evidence="2 3">
    <name type="scientific">Arthrobacter glacialis</name>
    <dbReference type="NCBI Taxonomy" id="1664"/>
    <lineage>
        <taxon>Bacteria</taxon>
        <taxon>Bacillati</taxon>
        <taxon>Actinomycetota</taxon>
        <taxon>Actinomycetes</taxon>
        <taxon>Micrococcales</taxon>
        <taxon>Micrococcaceae</taxon>
        <taxon>Arthrobacter</taxon>
    </lineage>
</organism>
<keyword evidence="3" id="KW-1185">Reference proteome</keyword>
<protein>
    <submittedName>
        <fullName evidence="2">Uncharacterized protein</fullName>
    </submittedName>
</protein>
<feature type="transmembrane region" description="Helical" evidence="1">
    <location>
        <begin position="88"/>
        <end position="108"/>
    </location>
</feature>
<keyword evidence="1" id="KW-0812">Transmembrane</keyword>
<feature type="transmembrane region" description="Helical" evidence="1">
    <location>
        <begin position="12"/>
        <end position="35"/>
    </location>
</feature>
<dbReference type="EMBL" id="PPXC01000026">
    <property type="protein sequence ID" value="POH71640.1"/>
    <property type="molecule type" value="Genomic_DNA"/>
</dbReference>
<evidence type="ECO:0000313" key="3">
    <source>
        <dbReference type="Proteomes" id="UP000237061"/>
    </source>
</evidence>
<feature type="transmembrane region" description="Helical" evidence="1">
    <location>
        <begin position="47"/>
        <end position="68"/>
    </location>
</feature>
<feature type="transmembrane region" description="Helical" evidence="1">
    <location>
        <begin position="114"/>
        <end position="135"/>
    </location>
</feature>
<name>A0A2S3ZR09_ARTGL</name>
<proteinExistence type="predicted"/>
<dbReference type="Proteomes" id="UP000237061">
    <property type="component" value="Unassembled WGS sequence"/>
</dbReference>